<gene>
    <name evidence="1" type="ORF">KQI89_08715</name>
</gene>
<evidence type="ECO:0000313" key="2">
    <source>
        <dbReference type="Proteomes" id="UP000736583"/>
    </source>
</evidence>
<comment type="caution">
    <text evidence="1">The sequence shown here is derived from an EMBL/GenBank/DDBJ whole genome shotgun (WGS) entry which is preliminary data.</text>
</comment>
<evidence type="ECO:0000313" key="1">
    <source>
        <dbReference type="EMBL" id="MBU5591846.1"/>
    </source>
</evidence>
<organism evidence="1 2">
    <name type="scientific">Clostridium simiarum</name>
    <dbReference type="NCBI Taxonomy" id="2841506"/>
    <lineage>
        <taxon>Bacteria</taxon>
        <taxon>Bacillati</taxon>
        <taxon>Bacillota</taxon>
        <taxon>Clostridia</taxon>
        <taxon>Eubacteriales</taxon>
        <taxon>Clostridiaceae</taxon>
        <taxon>Clostridium</taxon>
    </lineage>
</organism>
<dbReference type="EMBL" id="JAHLQL010000002">
    <property type="protein sequence ID" value="MBU5591846.1"/>
    <property type="molecule type" value="Genomic_DNA"/>
</dbReference>
<keyword evidence="2" id="KW-1185">Reference proteome</keyword>
<name>A0ABS6F029_9CLOT</name>
<proteinExistence type="predicted"/>
<protein>
    <submittedName>
        <fullName evidence="1">Uncharacterized protein</fullName>
    </submittedName>
</protein>
<accession>A0ABS6F029</accession>
<reference evidence="1 2" key="1">
    <citation type="submission" date="2021-06" db="EMBL/GenBank/DDBJ databases">
        <authorList>
            <person name="Sun Q."/>
            <person name="Li D."/>
        </authorList>
    </citation>
    <scope>NUCLEOTIDE SEQUENCE [LARGE SCALE GENOMIC DNA]</scope>
    <source>
        <strain evidence="1 2">MSJ-4</strain>
    </source>
</reference>
<sequence>MELYSKATKSELEKLLKEYKETERCIEFSIDLLEEQDYAKGKLELIKIIIADIEKVLAN</sequence>
<dbReference type="Proteomes" id="UP000736583">
    <property type="component" value="Unassembled WGS sequence"/>
</dbReference>